<evidence type="ECO:0000256" key="1">
    <source>
        <dbReference type="ARBA" id="ARBA00004167"/>
    </source>
</evidence>
<dbReference type="PANTHER" id="PTHR32285">
    <property type="entry name" value="PROTEIN TRICHOME BIREFRINGENCE-LIKE 9-RELATED"/>
    <property type="match status" value="1"/>
</dbReference>
<evidence type="ECO:0000313" key="11">
    <source>
        <dbReference type="Proteomes" id="UP001152523"/>
    </source>
</evidence>
<dbReference type="InterPro" id="IPR029962">
    <property type="entry name" value="TBL"/>
</dbReference>
<feature type="transmembrane region" description="Helical" evidence="7">
    <location>
        <begin position="20"/>
        <end position="40"/>
    </location>
</feature>
<evidence type="ECO:0008006" key="12">
    <source>
        <dbReference type="Google" id="ProtNLM"/>
    </source>
</evidence>
<organism evidence="10 11">
    <name type="scientific">Cuscuta epithymum</name>
    <dbReference type="NCBI Taxonomy" id="186058"/>
    <lineage>
        <taxon>Eukaryota</taxon>
        <taxon>Viridiplantae</taxon>
        <taxon>Streptophyta</taxon>
        <taxon>Embryophyta</taxon>
        <taxon>Tracheophyta</taxon>
        <taxon>Spermatophyta</taxon>
        <taxon>Magnoliopsida</taxon>
        <taxon>eudicotyledons</taxon>
        <taxon>Gunneridae</taxon>
        <taxon>Pentapetalae</taxon>
        <taxon>asterids</taxon>
        <taxon>lamiids</taxon>
        <taxon>Solanales</taxon>
        <taxon>Convolvulaceae</taxon>
        <taxon>Cuscuteae</taxon>
        <taxon>Cuscuta</taxon>
        <taxon>Cuscuta subgen. Cuscuta</taxon>
    </lineage>
</organism>
<keyword evidence="6 7" id="KW-0472">Membrane</keyword>
<dbReference type="AlphaFoldDB" id="A0AAV0DAL0"/>
<evidence type="ECO:0000259" key="8">
    <source>
        <dbReference type="Pfam" id="PF13839"/>
    </source>
</evidence>
<comment type="subcellular location">
    <subcellularLocation>
        <location evidence="1">Membrane</location>
        <topology evidence="1">Single-pass membrane protein</topology>
    </subcellularLocation>
</comment>
<comment type="similarity">
    <text evidence="2">Belongs to the PC-esterase family. TBL subfamily.</text>
</comment>
<dbReference type="InterPro" id="IPR026057">
    <property type="entry name" value="TBL_C"/>
</dbReference>
<accession>A0AAV0DAL0</accession>
<comment type="caution">
    <text evidence="10">The sequence shown here is derived from an EMBL/GenBank/DDBJ whole genome shotgun (WGS) entry which is preliminary data.</text>
</comment>
<evidence type="ECO:0000259" key="9">
    <source>
        <dbReference type="Pfam" id="PF14416"/>
    </source>
</evidence>
<evidence type="ECO:0000313" key="10">
    <source>
        <dbReference type="EMBL" id="CAH9092665.1"/>
    </source>
</evidence>
<evidence type="ECO:0000256" key="3">
    <source>
        <dbReference type="ARBA" id="ARBA00022692"/>
    </source>
</evidence>
<evidence type="ECO:0000256" key="6">
    <source>
        <dbReference type="ARBA" id="ARBA00023136"/>
    </source>
</evidence>
<proteinExistence type="inferred from homology"/>
<dbReference type="PANTHER" id="PTHR32285:SF247">
    <property type="entry name" value="PROTEIN TRICHOME BIREFRINGENCE-LIKE 19"/>
    <property type="match status" value="1"/>
</dbReference>
<dbReference type="Pfam" id="PF13839">
    <property type="entry name" value="PC-Esterase"/>
    <property type="match status" value="1"/>
</dbReference>
<evidence type="ECO:0000256" key="2">
    <source>
        <dbReference type="ARBA" id="ARBA00007727"/>
    </source>
</evidence>
<keyword evidence="3 7" id="KW-0812">Transmembrane</keyword>
<evidence type="ECO:0000256" key="4">
    <source>
        <dbReference type="ARBA" id="ARBA00022968"/>
    </source>
</evidence>
<keyword evidence="11" id="KW-1185">Reference proteome</keyword>
<dbReference type="InterPro" id="IPR025846">
    <property type="entry name" value="TBL_N"/>
</dbReference>
<evidence type="ECO:0000256" key="7">
    <source>
        <dbReference type="SAM" id="Phobius"/>
    </source>
</evidence>
<keyword evidence="4" id="KW-0735">Signal-anchor</keyword>
<feature type="domain" description="Trichome birefringence-like N-terminal" evidence="9">
    <location>
        <begin position="74"/>
        <end position="126"/>
    </location>
</feature>
<dbReference type="GO" id="GO:0016413">
    <property type="term" value="F:O-acetyltransferase activity"/>
    <property type="evidence" value="ECO:0007669"/>
    <property type="project" value="InterPro"/>
</dbReference>
<feature type="domain" description="Trichome birefringence-like C-terminal" evidence="8">
    <location>
        <begin position="127"/>
        <end position="414"/>
    </location>
</feature>
<dbReference type="GO" id="GO:0016020">
    <property type="term" value="C:membrane"/>
    <property type="evidence" value="ECO:0007669"/>
    <property type="project" value="UniProtKB-SubCell"/>
</dbReference>
<dbReference type="Proteomes" id="UP001152523">
    <property type="component" value="Unassembled WGS sequence"/>
</dbReference>
<name>A0AAV0DAL0_9ASTE</name>
<dbReference type="EMBL" id="CAMAPF010000073">
    <property type="protein sequence ID" value="CAH9092665.1"/>
    <property type="molecule type" value="Genomic_DNA"/>
</dbReference>
<dbReference type="GO" id="GO:0005794">
    <property type="term" value="C:Golgi apparatus"/>
    <property type="evidence" value="ECO:0007669"/>
    <property type="project" value="TreeGrafter"/>
</dbReference>
<reference evidence="10" key="1">
    <citation type="submission" date="2022-07" db="EMBL/GenBank/DDBJ databases">
        <authorList>
            <person name="Macas J."/>
            <person name="Novak P."/>
            <person name="Neumann P."/>
        </authorList>
    </citation>
    <scope>NUCLEOTIDE SEQUENCE</scope>
</reference>
<protein>
    <recommendedName>
        <fullName evidence="12">Trichome birefringence-like N-terminal domain-containing protein</fullName>
    </recommendedName>
</protein>
<keyword evidence="5 7" id="KW-1133">Transmembrane helix</keyword>
<sequence>MNFPFGKNKKSTFHNNITNLVLPLSLTAAFLTAFTVYYSFSRTLNAGLELYPPDPDRIRPNLSGSIKTAEIIDRCDIFTGDWVPNQAAPYYTNETCWSIPEYQDCLRFGRPDNGYLKWRWKPDGCDLPVFDPYYFLELVRGKALAFVGDSIARNHMQSLVCLLSRVSIPLDISDTPDHNRKRFMYRDYNFNITMFWSPYLVKTGETFSEVNSNPFNLYLDEIDESWTTKIKNFDYVIINAGHWFFRPTNFFLEGKLMGCLYCPEPNVTHLTSGFSYRWALKTAFRAVNSLENNFKGVAFLRTFAPQHFENGPWDQGGDCARKEPFKRNDLAALGEFRFDSYDIQREEFWIAEEEGRKKGFRLRLFDVTRAMLLRPDGHPNKYGHRPEPNRTYHNDCVHWCLPGPIDTWSDFFMELLKREDQDRSSR</sequence>
<evidence type="ECO:0000256" key="5">
    <source>
        <dbReference type="ARBA" id="ARBA00022989"/>
    </source>
</evidence>
<gene>
    <name evidence="10" type="ORF">CEPIT_LOCUS12196</name>
</gene>
<dbReference type="Pfam" id="PF14416">
    <property type="entry name" value="PMR5N"/>
    <property type="match status" value="1"/>
</dbReference>